<sequence>MRNGAQKGFAVRSPYDGPVIETPPFEGVDLFDVHRLRLEETEAPQLSPADKLTMDQAWDEAVRANPALFDGPAVACVGTEWEGPHDLLLSWARVTYRHYALSGLPAHAARLPPLFVNVVQPTDDGRVLTVRMSPLTASPGRWQLPGGSAEPPEAHRTLDEAALRRHAVREMLEETGVETTLEDLRLWVVTRGENRSIGLVYLAPPRPERVIRERFEAMTAAEHALGHTPELDRMALVGSPTDLSPLAGPHVDYLEPIVRRYTRPSP</sequence>
<evidence type="ECO:0000313" key="3">
    <source>
        <dbReference type="Proteomes" id="UP001597024"/>
    </source>
</evidence>
<protein>
    <submittedName>
        <fullName evidence="2">NUDIX hydrolase</fullName>
        <ecNumber evidence="2">3.6.-.-</ecNumber>
    </submittedName>
</protein>
<feature type="domain" description="Nudix hydrolase" evidence="1">
    <location>
        <begin position="105"/>
        <end position="249"/>
    </location>
</feature>
<organism evidence="2 3">
    <name type="scientific">Streptosporangium algeriense</name>
    <dbReference type="NCBI Taxonomy" id="1682748"/>
    <lineage>
        <taxon>Bacteria</taxon>
        <taxon>Bacillati</taxon>
        <taxon>Actinomycetota</taxon>
        <taxon>Actinomycetes</taxon>
        <taxon>Streptosporangiales</taxon>
        <taxon>Streptosporangiaceae</taxon>
        <taxon>Streptosporangium</taxon>
    </lineage>
</organism>
<accession>A0ABW3DR93</accession>
<dbReference type="Gene3D" id="3.90.79.10">
    <property type="entry name" value="Nucleoside Triphosphate Pyrophosphohydrolase"/>
    <property type="match status" value="1"/>
</dbReference>
<gene>
    <name evidence="2" type="ORF">ACFQ08_12340</name>
</gene>
<dbReference type="EC" id="3.6.-.-" evidence="2"/>
<keyword evidence="3" id="KW-1185">Reference proteome</keyword>
<name>A0ABW3DR93_9ACTN</name>
<dbReference type="Proteomes" id="UP001597024">
    <property type="component" value="Unassembled WGS sequence"/>
</dbReference>
<dbReference type="Pfam" id="PF00293">
    <property type="entry name" value="NUDIX"/>
    <property type="match status" value="1"/>
</dbReference>
<dbReference type="PROSITE" id="PS51462">
    <property type="entry name" value="NUDIX"/>
    <property type="match status" value="1"/>
</dbReference>
<comment type="caution">
    <text evidence="2">The sequence shown here is derived from an EMBL/GenBank/DDBJ whole genome shotgun (WGS) entry which is preliminary data.</text>
</comment>
<evidence type="ECO:0000259" key="1">
    <source>
        <dbReference type="PROSITE" id="PS51462"/>
    </source>
</evidence>
<dbReference type="CDD" id="cd02883">
    <property type="entry name" value="NUDIX_Hydrolase"/>
    <property type="match status" value="1"/>
</dbReference>
<reference evidence="3" key="1">
    <citation type="journal article" date="2019" name="Int. J. Syst. Evol. Microbiol.">
        <title>The Global Catalogue of Microorganisms (GCM) 10K type strain sequencing project: providing services to taxonomists for standard genome sequencing and annotation.</title>
        <authorList>
            <consortium name="The Broad Institute Genomics Platform"/>
            <consortium name="The Broad Institute Genome Sequencing Center for Infectious Disease"/>
            <person name="Wu L."/>
            <person name="Ma J."/>
        </authorList>
    </citation>
    <scope>NUCLEOTIDE SEQUENCE [LARGE SCALE GENOMIC DNA]</scope>
    <source>
        <strain evidence="3">CCUG 62974</strain>
    </source>
</reference>
<dbReference type="SUPFAM" id="SSF55811">
    <property type="entry name" value="Nudix"/>
    <property type="match status" value="1"/>
</dbReference>
<proteinExistence type="predicted"/>
<keyword evidence="2" id="KW-0378">Hydrolase</keyword>
<dbReference type="InterPro" id="IPR000086">
    <property type="entry name" value="NUDIX_hydrolase_dom"/>
</dbReference>
<dbReference type="InterPro" id="IPR015797">
    <property type="entry name" value="NUDIX_hydrolase-like_dom_sf"/>
</dbReference>
<dbReference type="EMBL" id="JBHTHX010000335">
    <property type="protein sequence ID" value="MFD0885336.1"/>
    <property type="molecule type" value="Genomic_DNA"/>
</dbReference>
<evidence type="ECO:0000313" key="2">
    <source>
        <dbReference type="EMBL" id="MFD0885336.1"/>
    </source>
</evidence>
<dbReference type="GO" id="GO:0016787">
    <property type="term" value="F:hydrolase activity"/>
    <property type="evidence" value="ECO:0007669"/>
    <property type="project" value="UniProtKB-KW"/>
</dbReference>